<gene>
    <name evidence="10" type="ORF">TSPGSL018_16865</name>
</gene>
<feature type="transmembrane region" description="Helical" evidence="8">
    <location>
        <begin position="107"/>
        <end position="129"/>
    </location>
</feature>
<dbReference type="InterPro" id="IPR029020">
    <property type="entry name" value="Ammonium/urea_transptr"/>
</dbReference>
<dbReference type="Gene3D" id="1.10.3430.10">
    <property type="entry name" value="Ammonium transporter AmtB like domains"/>
    <property type="match status" value="1"/>
</dbReference>
<name>A0A061R3I8_9CHLO</name>
<dbReference type="GO" id="GO:0097272">
    <property type="term" value="P:ammonium homeostasis"/>
    <property type="evidence" value="ECO:0007669"/>
    <property type="project" value="TreeGrafter"/>
</dbReference>
<evidence type="ECO:0000256" key="7">
    <source>
        <dbReference type="ARBA" id="ARBA00023177"/>
    </source>
</evidence>
<evidence type="ECO:0000256" key="4">
    <source>
        <dbReference type="ARBA" id="ARBA00022692"/>
    </source>
</evidence>
<dbReference type="SUPFAM" id="SSF111352">
    <property type="entry name" value="Ammonium transporter"/>
    <property type="match status" value="1"/>
</dbReference>
<evidence type="ECO:0000256" key="5">
    <source>
        <dbReference type="ARBA" id="ARBA00022989"/>
    </source>
</evidence>
<dbReference type="Pfam" id="PF00909">
    <property type="entry name" value="Ammonium_transp"/>
    <property type="match status" value="1"/>
</dbReference>
<reference evidence="10" key="1">
    <citation type="submission" date="2014-05" db="EMBL/GenBank/DDBJ databases">
        <title>The transcriptome of the halophilic microalga Tetraselmis sp. GSL018 isolated from the Great Salt Lake, Utah.</title>
        <authorList>
            <person name="Jinkerson R.E."/>
            <person name="D'Adamo S."/>
            <person name="Posewitz M.C."/>
        </authorList>
    </citation>
    <scope>NUCLEOTIDE SEQUENCE</scope>
    <source>
        <strain evidence="10">GSL018</strain>
    </source>
</reference>
<feature type="domain" description="Ammonium transporter AmtB-like" evidence="9">
    <location>
        <begin position="31"/>
        <end position="179"/>
    </location>
</feature>
<comment type="subcellular location">
    <subcellularLocation>
        <location evidence="1">Membrane</location>
        <topology evidence="1">Multi-pass membrane protein</topology>
    </subcellularLocation>
</comment>
<evidence type="ECO:0000256" key="6">
    <source>
        <dbReference type="ARBA" id="ARBA00023136"/>
    </source>
</evidence>
<feature type="transmembrane region" description="Helical" evidence="8">
    <location>
        <begin position="28"/>
        <end position="49"/>
    </location>
</feature>
<dbReference type="GO" id="GO:0005886">
    <property type="term" value="C:plasma membrane"/>
    <property type="evidence" value="ECO:0007669"/>
    <property type="project" value="TreeGrafter"/>
</dbReference>
<organism evidence="10">
    <name type="scientific">Tetraselmis sp. GSL018</name>
    <dbReference type="NCBI Taxonomy" id="582737"/>
    <lineage>
        <taxon>Eukaryota</taxon>
        <taxon>Viridiplantae</taxon>
        <taxon>Chlorophyta</taxon>
        <taxon>core chlorophytes</taxon>
        <taxon>Chlorodendrophyceae</taxon>
        <taxon>Chlorodendrales</taxon>
        <taxon>Chlorodendraceae</taxon>
        <taxon>Tetraselmis</taxon>
    </lineage>
</organism>
<feature type="non-terminal residue" evidence="10">
    <location>
        <position position="210"/>
    </location>
</feature>
<dbReference type="GO" id="GO:0008519">
    <property type="term" value="F:ammonium channel activity"/>
    <property type="evidence" value="ECO:0007669"/>
    <property type="project" value="InterPro"/>
</dbReference>
<evidence type="ECO:0000313" key="10">
    <source>
        <dbReference type="EMBL" id="JAC65081.1"/>
    </source>
</evidence>
<keyword evidence="3" id="KW-0813">Transport</keyword>
<keyword evidence="5 8" id="KW-1133">Transmembrane helix</keyword>
<accession>A0A061R3I8</accession>
<protein>
    <submittedName>
        <fullName evidence="10">Ammonium transporter</fullName>
    </submittedName>
</protein>
<dbReference type="InterPro" id="IPR024041">
    <property type="entry name" value="NH4_transpt_AmtB-like_dom"/>
</dbReference>
<keyword evidence="7" id="KW-0924">Ammonia transport</keyword>
<evidence type="ECO:0000256" key="3">
    <source>
        <dbReference type="ARBA" id="ARBA00022448"/>
    </source>
</evidence>
<feature type="transmembrane region" description="Helical" evidence="8">
    <location>
        <begin position="136"/>
        <end position="157"/>
    </location>
</feature>
<sequence length="210" mass="23178">MEKCLEELYGKEGTSTEDPLVRLELSGFMFWKLFGAALVFFMQCGFALLESGCVQAKNAKNILTKNIMDACLGALLWYFVGHAFAFGDDFGHFIGTTWNDFSGCGDYAKLMFQWAFAATSATIVSGAVAERCQFPAYLIYSAVMTGLVYPLVAHWSWTENGWLVSKLPAAGFFDYAGSGKRGARGRGSNRSPARQVCEWQRSPYAGTFYG</sequence>
<keyword evidence="6 8" id="KW-0472">Membrane</keyword>
<evidence type="ECO:0000256" key="2">
    <source>
        <dbReference type="ARBA" id="ARBA00005887"/>
    </source>
</evidence>
<evidence type="ECO:0000259" key="9">
    <source>
        <dbReference type="Pfam" id="PF00909"/>
    </source>
</evidence>
<evidence type="ECO:0000256" key="1">
    <source>
        <dbReference type="ARBA" id="ARBA00004141"/>
    </source>
</evidence>
<dbReference type="PANTHER" id="PTHR11730">
    <property type="entry name" value="AMMONIUM TRANSPORTER"/>
    <property type="match status" value="1"/>
</dbReference>
<keyword evidence="4 8" id="KW-0812">Transmembrane</keyword>
<comment type="similarity">
    <text evidence="2">Belongs to the ammonia transporter channel (TC 1.A.11.2) family.</text>
</comment>
<proteinExistence type="inferred from homology"/>
<dbReference type="EMBL" id="GBEZ01021688">
    <property type="protein sequence ID" value="JAC65081.1"/>
    <property type="molecule type" value="Transcribed_RNA"/>
</dbReference>
<evidence type="ECO:0000256" key="8">
    <source>
        <dbReference type="SAM" id="Phobius"/>
    </source>
</evidence>
<feature type="transmembrane region" description="Helical" evidence="8">
    <location>
        <begin position="70"/>
        <end position="87"/>
    </location>
</feature>
<dbReference type="PANTHER" id="PTHR11730:SF6">
    <property type="entry name" value="AMMONIUM TRANSPORTER"/>
    <property type="match status" value="1"/>
</dbReference>
<dbReference type="AlphaFoldDB" id="A0A061R3I8"/>